<keyword evidence="5 6" id="KW-0472">Membrane</keyword>
<name>A0A9N9RQ95_9DIPT</name>
<dbReference type="GO" id="GO:0008630">
    <property type="term" value="P:intrinsic apoptotic signaling pathway in response to DNA damage"/>
    <property type="evidence" value="ECO:0007669"/>
    <property type="project" value="TreeGrafter"/>
</dbReference>
<keyword evidence="3 6" id="KW-0812">Transmembrane</keyword>
<organism evidence="8 9">
    <name type="scientific">Chironomus riparius</name>
    <dbReference type="NCBI Taxonomy" id="315576"/>
    <lineage>
        <taxon>Eukaryota</taxon>
        <taxon>Metazoa</taxon>
        <taxon>Ecdysozoa</taxon>
        <taxon>Arthropoda</taxon>
        <taxon>Hexapoda</taxon>
        <taxon>Insecta</taxon>
        <taxon>Pterygota</taxon>
        <taxon>Neoptera</taxon>
        <taxon>Endopterygota</taxon>
        <taxon>Diptera</taxon>
        <taxon>Nematocera</taxon>
        <taxon>Chironomoidea</taxon>
        <taxon>Chironomidae</taxon>
        <taxon>Chironominae</taxon>
        <taxon>Chironomus</taxon>
    </lineage>
</organism>
<reference evidence="8" key="2">
    <citation type="submission" date="2022-10" db="EMBL/GenBank/DDBJ databases">
        <authorList>
            <consortium name="ENA_rothamsted_submissions"/>
            <consortium name="culmorum"/>
            <person name="King R."/>
        </authorList>
    </citation>
    <scope>NUCLEOTIDE SEQUENCE</scope>
</reference>
<feature type="transmembrane region" description="Helical" evidence="6">
    <location>
        <begin position="294"/>
        <end position="315"/>
    </location>
</feature>
<dbReference type="Gene3D" id="1.10.437.10">
    <property type="entry name" value="Blc2-like"/>
    <property type="match status" value="1"/>
</dbReference>
<dbReference type="GO" id="GO:0051400">
    <property type="term" value="F:BH domain binding"/>
    <property type="evidence" value="ECO:0007669"/>
    <property type="project" value="TreeGrafter"/>
</dbReference>
<feature type="domain" description="Bcl-2 Bcl-2 homology region 1-3" evidence="7">
    <location>
        <begin position="170"/>
        <end position="275"/>
    </location>
</feature>
<evidence type="ECO:0000313" key="9">
    <source>
        <dbReference type="Proteomes" id="UP001153620"/>
    </source>
</evidence>
<comment type="similarity">
    <text evidence="2">Belongs to the Bcl-2 family.</text>
</comment>
<evidence type="ECO:0000256" key="5">
    <source>
        <dbReference type="ARBA" id="ARBA00023136"/>
    </source>
</evidence>
<evidence type="ECO:0000256" key="3">
    <source>
        <dbReference type="ARBA" id="ARBA00022692"/>
    </source>
</evidence>
<evidence type="ECO:0000256" key="1">
    <source>
        <dbReference type="ARBA" id="ARBA00004167"/>
    </source>
</evidence>
<reference evidence="8" key="1">
    <citation type="submission" date="2022-01" db="EMBL/GenBank/DDBJ databases">
        <authorList>
            <person name="King R."/>
        </authorList>
    </citation>
    <scope>NUCLEOTIDE SEQUENCE</scope>
</reference>
<protein>
    <recommendedName>
        <fullName evidence="7">Bcl-2 Bcl-2 homology region 1-3 domain-containing protein</fullName>
    </recommendedName>
</protein>
<keyword evidence="9" id="KW-1185">Reference proteome</keyword>
<accession>A0A9N9RQ95</accession>
<dbReference type="GO" id="GO:0005741">
    <property type="term" value="C:mitochondrial outer membrane"/>
    <property type="evidence" value="ECO:0007669"/>
    <property type="project" value="TreeGrafter"/>
</dbReference>
<dbReference type="AlphaFoldDB" id="A0A9N9RQ95"/>
<evidence type="ECO:0000256" key="2">
    <source>
        <dbReference type="ARBA" id="ARBA00009458"/>
    </source>
</evidence>
<gene>
    <name evidence="8" type="ORF">CHIRRI_LOCUS5693</name>
</gene>
<dbReference type="Pfam" id="PF00452">
    <property type="entry name" value="Bcl-2"/>
    <property type="match status" value="1"/>
</dbReference>
<dbReference type="InterPro" id="IPR026298">
    <property type="entry name" value="Bcl-2_fam"/>
</dbReference>
<dbReference type="InterPro" id="IPR046371">
    <property type="entry name" value="Bcl-2_BH1-3"/>
</dbReference>
<keyword evidence="4 6" id="KW-1133">Transmembrane helix</keyword>
<proteinExistence type="inferred from homology"/>
<dbReference type="Proteomes" id="UP001153620">
    <property type="component" value="Chromosome 2"/>
</dbReference>
<evidence type="ECO:0000256" key="4">
    <source>
        <dbReference type="ARBA" id="ARBA00022989"/>
    </source>
</evidence>
<dbReference type="SMART" id="SM00337">
    <property type="entry name" value="BCL"/>
    <property type="match status" value="1"/>
</dbReference>
<dbReference type="PANTHER" id="PTHR11256">
    <property type="entry name" value="BCL-2 RELATED"/>
    <property type="match status" value="1"/>
</dbReference>
<evidence type="ECO:0000313" key="8">
    <source>
        <dbReference type="EMBL" id="CAG9802788.1"/>
    </source>
</evidence>
<dbReference type="OrthoDB" id="6021377at2759"/>
<comment type="subcellular location">
    <subcellularLocation>
        <location evidence="1">Membrane</location>
        <topology evidence="1">Single-pass membrane protein</topology>
    </subcellularLocation>
</comment>
<dbReference type="PANTHER" id="PTHR11256:SF48">
    <property type="entry name" value="BCL-2-RELATED OVARIAN KILLER PROTEIN"/>
    <property type="match status" value="1"/>
</dbReference>
<dbReference type="GO" id="GO:0001836">
    <property type="term" value="P:release of cytochrome c from mitochondria"/>
    <property type="evidence" value="ECO:0007669"/>
    <property type="project" value="TreeGrafter"/>
</dbReference>
<evidence type="ECO:0000256" key="6">
    <source>
        <dbReference type="SAM" id="Phobius"/>
    </source>
</evidence>
<dbReference type="GO" id="GO:0042981">
    <property type="term" value="P:regulation of apoptotic process"/>
    <property type="evidence" value="ECO:0007669"/>
    <property type="project" value="InterPro"/>
</dbReference>
<dbReference type="GO" id="GO:0097192">
    <property type="term" value="P:extrinsic apoptotic signaling pathway in absence of ligand"/>
    <property type="evidence" value="ECO:0007669"/>
    <property type="project" value="TreeGrafter"/>
</dbReference>
<dbReference type="EMBL" id="OU895878">
    <property type="protein sequence ID" value="CAG9802788.1"/>
    <property type="molecule type" value="Genomic_DNA"/>
</dbReference>
<dbReference type="InterPro" id="IPR036834">
    <property type="entry name" value="Bcl-2-like_sf"/>
</dbReference>
<evidence type="ECO:0000259" key="7">
    <source>
        <dbReference type="SMART" id="SM00337"/>
    </source>
</evidence>
<dbReference type="SUPFAM" id="SSF56854">
    <property type="entry name" value="Bcl-2 inhibitors of programmed cell death"/>
    <property type="match status" value="1"/>
</dbReference>
<sequence length="317" mass="35693">MVIIESVAQSMMASPTTTLCPEVIFTPSTANDAQISTATTKLNITANSLSVNNQTKRKFSFPASFHSSTLLTTESNTNVIARTTRRLSANVSDRVSERVRKLSTAMGLGWNQSPSKEILLSQAKFLITLYVRFRIKRSVILNQQKKKLGLQKLQRNMLGIGDVKEVFLAIKEACTCLEQMHQKVYTNIARQISRGPADMENPEETVVLLGTIGKFLFKSEVTWGKIISLFCVTAGLSIDLVRMNHEEALPKIIDGFCGVVEDELISWLADQSHGWLDIHYRLLDKKRNIEFTKFLSSIILLGIIILFFIINNYLLKY</sequence>